<dbReference type="RefSeq" id="WP_150459563.1">
    <property type="nucleotide sequence ID" value="NZ_VYKK01000029.1"/>
</dbReference>
<keyword evidence="4" id="KW-1185">Reference proteome</keyword>
<keyword evidence="3" id="KW-0808">Transferase</keyword>
<comment type="caution">
    <text evidence="3">The sequence shown here is derived from an EMBL/GenBank/DDBJ whole genome shotgun (WGS) entry which is preliminary data.</text>
</comment>
<dbReference type="Gene3D" id="3.40.50.2000">
    <property type="entry name" value="Glycogen Phosphorylase B"/>
    <property type="match status" value="2"/>
</dbReference>
<dbReference type="AlphaFoldDB" id="A0A5J5FUY0"/>
<dbReference type="GO" id="GO:0016757">
    <property type="term" value="F:glycosyltransferase activity"/>
    <property type="evidence" value="ECO:0007669"/>
    <property type="project" value="InterPro"/>
</dbReference>
<accession>A0A5J5FUY0</accession>
<dbReference type="Pfam" id="PF00534">
    <property type="entry name" value="Glycos_transf_1"/>
    <property type="match status" value="1"/>
</dbReference>
<dbReference type="InterPro" id="IPR001296">
    <property type="entry name" value="Glyco_trans_1"/>
</dbReference>
<reference evidence="3 4" key="1">
    <citation type="submission" date="2019-09" db="EMBL/GenBank/DDBJ databases">
        <title>Bacillus ochoae sp. nov., Paenibacillus whitsoniae sp. nov., Paenibacillus spiritus sp. nov. Isolated from the Mars Exploration Rover during spacecraft assembly.</title>
        <authorList>
            <person name="Seuylemezian A."/>
            <person name="Vaishampayan P."/>
        </authorList>
    </citation>
    <scope>NUCLEOTIDE SEQUENCE [LARGE SCALE GENOMIC DNA]</scope>
    <source>
        <strain evidence="3 4">MER_111</strain>
    </source>
</reference>
<evidence type="ECO:0000313" key="3">
    <source>
        <dbReference type="EMBL" id="KAA8997564.1"/>
    </source>
</evidence>
<dbReference type="InterPro" id="IPR050194">
    <property type="entry name" value="Glycosyltransferase_grp1"/>
</dbReference>
<feature type="domain" description="Glycosyltransferase subfamily 4-like N-terminal" evidence="2">
    <location>
        <begin position="16"/>
        <end position="177"/>
    </location>
</feature>
<feature type="domain" description="Glycosyl transferase family 1" evidence="1">
    <location>
        <begin position="188"/>
        <end position="305"/>
    </location>
</feature>
<dbReference type="SUPFAM" id="SSF53756">
    <property type="entry name" value="UDP-Glycosyltransferase/glycogen phosphorylase"/>
    <property type="match status" value="1"/>
</dbReference>
<dbReference type="Proteomes" id="UP000367750">
    <property type="component" value="Unassembled WGS sequence"/>
</dbReference>
<dbReference type="Pfam" id="PF13439">
    <property type="entry name" value="Glyco_transf_4"/>
    <property type="match status" value="1"/>
</dbReference>
<organism evidence="3 4">
    <name type="scientific">Paenibacillus spiritus</name>
    <dbReference type="NCBI Taxonomy" id="2496557"/>
    <lineage>
        <taxon>Bacteria</taxon>
        <taxon>Bacillati</taxon>
        <taxon>Bacillota</taxon>
        <taxon>Bacilli</taxon>
        <taxon>Bacillales</taxon>
        <taxon>Paenibacillaceae</taxon>
        <taxon>Paenibacillus</taxon>
    </lineage>
</organism>
<evidence type="ECO:0000259" key="1">
    <source>
        <dbReference type="Pfam" id="PF00534"/>
    </source>
</evidence>
<proteinExistence type="predicted"/>
<protein>
    <submittedName>
        <fullName evidence="3">Glycosyltransferase family 1 protein</fullName>
    </submittedName>
</protein>
<dbReference type="PANTHER" id="PTHR45947:SF3">
    <property type="entry name" value="SULFOQUINOVOSYL TRANSFERASE SQD2"/>
    <property type="match status" value="1"/>
</dbReference>
<sequence>MEVLRILQVVTVMNRGGLETMLMNYYRRMDRTRIQFDFMVHRAERGHYDDEIEALGGVIYRMPPIRPGHYRSYFRQLDQFFKEHPSYRVVHSHINENSGFVLRAARRAGISCRIAHSHISDQKLDIKLPFRLYGRMVMKGKPNAYFACSRNAGRWLFGANSDIQSKLVVMNNAVDLSDFAYSEGKRSEVRQEWKAEGRLVIGHVGRFDKQKNHDFLIDIFQQIHSLNPEALLVLAGTGQLEPSIRAKVERLGLSEHVRFLGVRKDISRLMQGMDVFLFPSLFEGLPVVLVEAQAAGLRCVVSDAITAECDLSGRIEFLSLKHPAEYWARTVLSQTCEHADTAELLRGQGYDTKTMSEWLAGFYTRASALSGEAR</sequence>
<evidence type="ECO:0000259" key="2">
    <source>
        <dbReference type="Pfam" id="PF13439"/>
    </source>
</evidence>
<name>A0A5J5FUY0_9BACL</name>
<dbReference type="PANTHER" id="PTHR45947">
    <property type="entry name" value="SULFOQUINOVOSYL TRANSFERASE SQD2"/>
    <property type="match status" value="1"/>
</dbReference>
<evidence type="ECO:0000313" key="4">
    <source>
        <dbReference type="Proteomes" id="UP000367750"/>
    </source>
</evidence>
<dbReference type="CDD" id="cd03812">
    <property type="entry name" value="GT4_CapH-like"/>
    <property type="match status" value="1"/>
</dbReference>
<dbReference type="EMBL" id="VYKK01000029">
    <property type="protein sequence ID" value="KAA8997564.1"/>
    <property type="molecule type" value="Genomic_DNA"/>
</dbReference>
<dbReference type="InterPro" id="IPR028098">
    <property type="entry name" value="Glyco_trans_4-like_N"/>
</dbReference>
<gene>
    <name evidence="3" type="ORF">F4V43_17540</name>
</gene>
<dbReference type="OrthoDB" id="9804196at2"/>